<accession>A0A934V572</accession>
<comment type="caution">
    <text evidence="2">The sequence shown here is derived from an EMBL/GenBank/DDBJ whole genome shotgun (WGS) entry which is preliminary data.</text>
</comment>
<evidence type="ECO:0000313" key="2">
    <source>
        <dbReference type="EMBL" id="MBK1786162.1"/>
    </source>
</evidence>
<dbReference type="Proteomes" id="UP000635245">
    <property type="component" value="Unassembled WGS sequence"/>
</dbReference>
<dbReference type="EMBL" id="JAENJH010000003">
    <property type="protein sequence ID" value="MBK1786162.1"/>
    <property type="molecule type" value="Genomic_DNA"/>
</dbReference>
<organism evidence="2 3">
    <name type="scientific">Prauserella cavernicola</name>
    <dbReference type="NCBI Taxonomy" id="2800127"/>
    <lineage>
        <taxon>Bacteria</taxon>
        <taxon>Bacillati</taxon>
        <taxon>Actinomycetota</taxon>
        <taxon>Actinomycetes</taxon>
        <taxon>Pseudonocardiales</taxon>
        <taxon>Pseudonocardiaceae</taxon>
        <taxon>Prauserella</taxon>
    </lineage>
</organism>
<dbReference type="PROSITE" id="PS51186">
    <property type="entry name" value="GNAT"/>
    <property type="match status" value="1"/>
</dbReference>
<dbReference type="InterPro" id="IPR016181">
    <property type="entry name" value="Acyl_CoA_acyltransferase"/>
</dbReference>
<feature type="domain" description="N-acetyltransferase" evidence="1">
    <location>
        <begin position="42"/>
        <end position="189"/>
    </location>
</feature>
<name>A0A934V572_9PSEU</name>
<dbReference type="SUPFAM" id="SSF55729">
    <property type="entry name" value="Acyl-CoA N-acyltransferases (Nat)"/>
    <property type="match status" value="1"/>
</dbReference>
<dbReference type="AlphaFoldDB" id="A0A934V572"/>
<dbReference type="GO" id="GO:0016747">
    <property type="term" value="F:acyltransferase activity, transferring groups other than amino-acyl groups"/>
    <property type="evidence" value="ECO:0007669"/>
    <property type="project" value="InterPro"/>
</dbReference>
<evidence type="ECO:0000259" key="1">
    <source>
        <dbReference type="PROSITE" id="PS51186"/>
    </source>
</evidence>
<evidence type="ECO:0000313" key="3">
    <source>
        <dbReference type="Proteomes" id="UP000635245"/>
    </source>
</evidence>
<dbReference type="CDD" id="cd04301">
    <property type="entry name" value="NAT_SF"/>
    <property type="match status" value="1"/>
</dbReference>
<gene>
    <name evidence="2" type="ORF">JHE00_17680</name>
</gene>
<reference evidence="2" key="1">
    <citation type="submission" date="2020-12" db="EMBL/GenBank/DDBJ databases">
        <title>Prauserella sp. ASG 168, a novel actinomycete isolated from cave rock.</title>
        <authorList>
            <person name="Suriyachadkun C."/>
        </authorList>
    </citation>
    <scope>NUCLEOTIDE SEQUENCE</scope>
    <source>
        <strain evidence="2">ASG 168</strain>
    </source>
</reference>
<dbReference type="Pfam" id="PF00583">
    <property type="entry name" value="Acetyltransf_1"/>
    <property type="match status" value="1"/>
</dbReference>
<proteinExistence type="predicted"/>
<dbReference type="Gene3D" id="3.40.630.30">
    <property type="match status" value="1"/>
</dbReference>
<dbReference type="InterPro" id="IPR000182">
    <property type="entry name" value="GNAT_dom"/>
</dbReference>
<keyword evidence="3" id="KW-1185">Reference proteome</keyword>
<protein>
    <submittedName>
        <fullName evidence="2">GNAT family N-acetyltransferase</fullName>
    </submittedName>
</protein>
<sequence>MHPRRGRKGRRRRISRLVPHQATVAPAFCQCRVVGCGHDCASAAGKVSPDNVDAACRLKVRPEQEGVVAPVVRSLADAYAHGEAAWPRLIFDGDQLVGFVMGGFDPDSPVDAFRCGIWRLNIAAEQQGRGYGRFAVEAVCAEASHRGQRRVTVLWVPHVHGPADFYLRLGFRPTGERIQGQILGELALT</sequence>